<evidence type="ECO:0000313" key="2">
    <source>
        <dbReference type="Proteomes" id="UP000238375"/>
    </source>
</evidence>
<proteinExistence type="predicted"/>
<gene>
    <name evidence="1" type="ORF">CLV58_13065</name>
</gene>
<organism evidence="1 2">
    <name type="scientific">Spirosoma oryzae</name>
    <dbReference type="NCBI Taxonomy" id="1469603"/>
    <lineage>
        <taxon>Bacteria</taxon>
        <taxon>Pseudomonadati</taxon>
        <taxon>Bacteroidota</taxon>
        <taxon>Cytophagia</taxon>
        <taxon>Cytophagales</taxon>
        <taxon>Cytophagaceae</taxon>
        <taxon>Spirosoma</taxon>
    </lineage>
</organism>
<dbReference type="EMBL" id="PVTE01000030">
    <property type="protein sequence ID" value="PRY28208.1"/>
    <property type="molecule type" value="Genomic_DNA"/>
</dbReference>
<name>A0A2T0S472_9BACT</name>
<accession>A0A2T0S472</accession>
<keyword evidence="2" id="KW-1185">Reference proteome</keyword>
<sequence length="30" mass="3196">MKTAPVSDDTGAVLLEPVDIHSNNIMLDAK</sequence>
<reference evidence="1 2" key="1">
    <citation type="submission" date="2018-03" db="EMBL/GenBank/DDBJ databases">
        <title>Genomic Encyclopedia of Archaeal and Bacterial Type Strains, Phase II (KMG-II): from individual species to whole genera.</title>
        <authorList>
            <person name="Goeker M."/>
        </authorList>
    </citation>
    <scope>NUCLEOTIDE SEQUENCE [LARGE SCALE GENOMIC DNA]</scope>
    <source>
        <strain evidence="1 2">DSM 28354</strain>
    </source>
</reference>
<evidence type="ECO:0000313" key="1">
    <source>
        <dbReference type="EMBL" id="PRY28208.1"/>
    </source>
</evidence>
<protein>
    <submittedName>
        <fullName evidence="1">Uncharacterized protein</fullName>
    </submittedName>
</protein>
<comment type="caution">
    <text evidence="1">The sequence shown here is derived from an EMBL/GenBank/DDBJ whole genome shotgun (WGS) entry which is preliminary data.</text>
</comment>
<dbReference type="Proteomes" id="UP000238375">
    <property type="component" value="Unassembled WGS sequence"/>
</dbReference>
<dbReference type="AlphaFoldDB" id="A0A2T0S472"/>